<dbReference type="AlphaFoldDB" id="A0AAV2DAQ0"/>
<accession>A0AAV2DAQ0</accession>
<dbReference type="EMBL" id="OZ034815">
    <property type="protein sequence ID" value="CAL1370964.1"/>
    <property type="molecule type" value="Genomic_DNA"/>
</dbReference>
<dbReference type="Proteomes" id="UP001497516">
    <property type="component" value="Chromosome 2"/>
</dbReference>
<keyword evidence="3" id="KW-1185">Reference proteome</keyword>
<proteinExistence type="predicted"/>
<evidence type="ECO:0000313" key="3">
    <source>
        <dbReference type="Proteomes" id="UP001497516"/>
    </source>
</evidence>
<organism evidence="2 3">
    <name type="scientific">Linum trigynum</name>
    <dbReference type="NCBI Taxonomy" id="586398"/>
    <lineage>
        <taxon>Eukaryota</taxon>
        <taxon>Viridiplantae</taxon>
        <taxon>Streptophyta</taxon>
        <taxon>Embryophyta</taxon>
        <taxon>Tracheophyta</taxon>
        <taxon>Spermatophyta</taxon>
        <taxon>Magnoliopsida</taxon>
        <taxon>eudicotyledons</taxon>
        <taxon>Gunneridae</taxon>
        <taxon>Pentapetalae</taxon>
        <taxon>rosids</taxon>
        <taxon>fabids</taxon>
        <taxon>Malpighiales</taxon>
        <taxon>Linaceae</taxon>
        <taxon>Linum</taxon>
    </lineage>
</organism>
<gene>
    <name evidence="2" type="ORF">LTRI10_LOCUS13054</name>
</gene>
<feature type="region of interest" description="Disordered" evidence="1">
    <location>
        <begin position="1"/>
        <end position="100"/>
    </location>
</feature>
<protein>
    <submittedName>
        <fullName evidence="2">Uncharacterized protein</fullName>
    </submittedName>
</protein>
<name>A0AAV2DAQ0_9ROSI</name>
<sequence>MEANHATDDQSSPNPVVIMPETAEATAYVPVHTNGVIVKDETQEEEESGAETITDDEQSEDQDFDSSDAASDYTVSSETDEEESYDVDSDNTVPALGEED</sequence>
<feature type="compositionally biased region" description="Acidic residues" evidence="1">
    <location>
        <begin position="42"/>
        <end position="66"/>
    </location>
</feature>
<reference evidence="2 3" key="1">
    <citation type="submission" date="2024-04" db="EMBL/GenBank/DDBJ databases">
        <authorList>
            <person name="Fracassetti M."/>
        </authorList>
    </citation>
    <scope>NUCLEOTIDE SEQUENCE [LARGE SCALE GENOMIC DNA]</scope>
</reference>
<evidence type="ECO:0000313" key="2">
    <source>
        <dbReference type="EMBL" id="CAL1370964.1"/>
    </source>
</evidence>
<feature type="compositionally biased region" description="Acidic residues" evidence="1">
    <location>
        <begin position="78"/>
        <end position="89"/>
    </location>
</feature>
<evidence type="ECO:0000256" key="1">
    <source>
        <dbReference type="SAM" id="MobiDB-lite"/>
    </source>
</evidence>